<keyword evidence="3" id="KW-1185">Reference proteome</keyword>
<name>A0ABN2TQK2_9MICO</name>
<evidence type="ECO:0000313" key="2">
    <source>
        <dbReference type="EMBL" id="GAA2017685.1"/>
    </source>
</evidence>
<feature type="compositionally biased region" description="Gly residues" evidence="1">
    <location>
        <begin position="40"/>
        <end position="49"/>
    </location>
</feature>
<proteinExistence type="predicted"/>
<dbReference type="EMBL" id="BAAANB010000001">
    <property type="protein sequence ID" value="GAA2017685.1"/>
    <property type="molecule type" value="Genomic_DNA"/>
</dbReference>
<feature type="region of interest" description="Disordered" evidence="1">
    <location>
        <begin position="30"/>
        <end position="105"/>
    </location>
</feature>
<sequence>MVNAAARLDALRNAFGVTALLTVCALFFTPDPAAGSGQRRFGGGGSGRGGRGDRAARGGPKGVHRTRRTAGDAQPAGRHTRTSLAQVREPLLGEGRPSDAARELP</sequence>
<comment type="caution">
    <text evidence="2">The sequence shown here is derived from an EMBL/GenBank/DDBJ whole genome shotgun (WGS) entry which is preliminary data.</text>
</comment>
<accession>A0ABN2TQK2</accession>
<gene>
    <name evidence="2" type="ORF">GCM10009740_01500</name>
</gene>
<protein>
    <submittedName>
        <fullName evidence="2">Uncharacterized protein</fullName>
    </submittedName>
</protein>
<feature type="compositionally biased region" description="Basic and acidic residues" evidence="1">
    <location>
        <begin position="96"/>
        <end position="105"/>
    </location>
</feature>
<evidence type="ECO:0000256" key="1">
    <source>
        <dbReference type="SAM" id="MobiDB-lite"/>
    </source>
</evidence>
<organism evidence="2 3">
    <name type="scientific">Terrabacter terrae</name>
    <dbReference type="NCBI Taxonomy" id="318434"/>
    <lineage>
        <taxon>Bacteria</taxon>
        <taxon>Bacillati</taxon>
        <taxon>Actinomycetota</taxon>
        <taxon>Actinomycetes</taxon>
        <taxon>Micrococcales</taxon>
        <taxon>Intrasporangiaceae</taxon>
        <taxon>Terrabacter</taxon>
    </lineage>
</organism>
<dbReference type="Proteomes" id="UP001501285">
    <property type="component" value="Unassembled WGS sequence"/>
</dbReference>
<evidence type="ECO:0000313" key="3">
    <source>
        <dbReference type="Proteomes" id="UP001501285"/>
    </source>
</evidence>
<reference evidence="2 3" key="1">
    <citation type="journal article" date="2019" name="Int. J. Syst. Evol. Microbiol.">
        <title>The Global Catalogue of Microorganisms (GCM) 10K type strain sequencing project: providing services to taxonomists for standard genome sequencing and annotation.</title>
        <authorList>
            <consortium name="The Broad Institute Genomics Platform"/>
            <consortium name="The Broad Institute Genome Sequencing Center for Infectious Disease"/>
            <person name="Wu L."/>
            <person name="Ma J."/>
        </authorList>
    </citation>
    <scope>NUCLEOTIDE SEQUENCE [LARGE SCALE GENOMIC DNA]</scope>
    <source>
        <strain evidence="2 3">JCM 14283</strain>
    </source>
</reference>